<feature type="transmembrane region" description="Helical" evidence="6">
    <location>
        <begin position="144"/>
        <end position="164"/>
    </location>
</feature>
<evidence type="ECO:0008006" key="9">
    <source>
        <dbReference type="Google" id="ProtNLM"/>
    </source>
</evidence>
<name>A0AAD2CW84_EUPCR</name>
<dbReference type="Pfam" id="PF01027">
    <property type="entry name" value="Bax1-I"/>
    <property type="match status" value="1"/>
</dbReference>
<keyword evidence="3 6" id="KW-0812">Transmembrane</keyword>
<sequence>MEFFTKQEKDTVMQFTDISPRVRQHLCQVYATLCIGCLCAATACMWTPSCVTKLIVEEILFSCLCVGLILALAFVMLKKGGNNDQFVKSACFFAISFISGIGLRPLVDRAAEVDPIIVTNALVYTGSLFGTFTFFSLTTERRKMLFIGGFIGSIWLGISTTYLISWIFEISLVDYLQYNILILACLSLFVIYNTQLIVEKASMGDYDYTIHATELFIVLLRIFIKIVVILIILSMVAKANSDKKKKEKDGDSSDEDAQ</sequence>
<evidence type="ECO:0000313" key="7">
    <source>
        <dbReference type="EMBL" id="CAI2373219.1"/>
    </source>
</evidence>
<evidence type="ECO:0000256" key="1">
    <source>
        <dbReference type="ARBA" id="ARBA00004141"/>
    </source>
</evidence>
<dbReference type="PANTHER" id="PTHR23291:SF32">
    <property type="entry name" value="BAX INHIBITOR 1"/>
    <property type="match status" value="1"/>
</dbReference>
<accession>A0AAD2CW84</accession>
<dbReference type="AlphaFoldDB" id="A0AAD2CW84"/>
<feature type="transmembrane region" description="Helical" evidence="6">
    <location>
        <begin position="54"/>
        <end position="74"/>
    </location>
</feature>
<comment type="subcellular location">
    <subcellularLocation>
        <location evidence="1">Membrane</location>
        <topology evidence="1">Multi-pass membrane protein</topology>
    </subcellularLocation>
</comment>
<dbReference type="GO" id="GO:0016020">
    <property type="term" value="C:membrane"/>
    <property type="evidence" value="ECO:0007669"/>
    <property type="project" value="UniProtKB-SubCell"/>
</dbReference>
<comment type="similarity">
    <text evidence="2 6">Belongs to the BI1 family.</text>
</comment>
<feature type="transmembrane region" description="Helical" evidence="6">
    <location>
        <begin position="176"/>
        <end position="194"/>
    </location>
</feature>
<protein>
    <recommendedName>
        <fullName evidence="9">Bax inhibitor 1</fullName>
    </recommendedName>
</protein>
<dbReference type="Proteomes" id="UP001295684">
    <property type="component" value="Unassembled WGS sequence"/>
</dbReference>
<feature type="transmembrane region" description="Helical" evidence="6">
    <location>
        <begin position="116"/>
        <end position="137"/>
    </location>
</feature>
<comment type="caution">
    <text evidence="7">The sequence shown here is derived from an EMBL/GenBank/DDBJ whole genome shotgun (WGS) entry which is preliminary data.</text>
</comment>
<feature type="transmembrane region" description="Helical" evidence="6">
    <location>
        <begin position="215"/>
        <end position="237"/>
    </location>
</feature>
<reference evidence="7" key="1">
    <citation type="submission" date="2023-07" db="EMBL/GenBank/DDBJ databases">
        <authorList>
            <consortium name="AG Swart"/>
            <person name="Singh M."/>
            <person name="Singh A."/>
            <person name="Seah K."/>
            <person name="Emmerich C."/>
        </authorList>
    </citation>
    <scope>NUCLEOTIDE SEQUENCE</scope>
    <source>
        <strain evidence="7">DP1</strain>
    </source>
</reference>
<evidence type="ECO:0000256" key="3">
    <source>
        <dbReference type="ARBA" id="ARBA00022692"/>
    </source>
</evidence>
<feature type="transmembrane region" description="Helical" evidence="6">
    <location>
        <begin position="86"/>
        <end position="104"/>
    </location>
</feature>
<dbReference type="InterPro" id="IPR006214">
    <property type="entry name" value="Bax_inhibitor_1-related"/>
</dbReference>
<keyword evidence="4 6" id="KW-1133">Transmembrane helix</keyword>
<evidence type="ECO:0000256" key="2">
    <source>
        <dbReference type="ARBA" id="ARBA00010350"/>
    </source>
</evidence>
<gene>
    <name evidence="7" type="ORF">ECRASSUSDP1_LOCUS14559</name>
</gene>
<evidence type="ECO:0000256" key="6">
    <source>
        <dbReference type="RuleBase" id="RU004379"/>
    </source>
</evidence>
<keyword evidence="5 6" id="KW-0472">Membrane</keyword>
<evidence type="ECO:0000256" key="4">
    <source>
        <dbReference type="ARBA" id="ARBA00022989"/>
    </source>
</evidence>
<dbReference type="PANTHER" id="PTHR23291">
    <property type="entry name" value="BAX INHIBITOR-RELATED"/>
    <property type="match status" value="1"/>
</dbReference>
<proteinExistence type="inferred from homology"/>
<feature type="transmembrane region" description="Helical" evidence="6">
    <location>
        <begin position="29"/>
        <end position="48"/>
    </location>
</feature>
<dbReference type="EMBL" id="CAMPGE010014553">
    <property type="protein sequence ID" value="CAI2373219.1"/>
    <property type="molecule type" value="Genomic_DNA"/>
</dbReference>
<evidence type="ECO:0000313" key="8">
    <source>
        <dbReference type="Proteomes" id="UP001295684"/>
    </source>
</evidence>
<evidence type="ECO:0000256" key="5">
    <source>
        <dbReference type="ARBA" id="ARBA00023136"/>
    </source>
</evidence>
<keyword evidence="8" id="KW-1185">Reference proteome</keyword>
<organism evidence="7 8">
    <name type="scientific">Euplotes crassus</name>
    <dbReference type="NCBI Taxonomy" id="5936"/>
    <lineage>
        <taxon>Eukaryota</taxon>
        <taxon>Sar</taxon>
        <taxon>Alveolata</taxon>
        <taxon>Ciliophora</taxon>
        <taxon>Intramacronucleata</taxon>
        <taxon>Spirotrichea</taxon>
        <taxon>Hypotrichia</taxon>
        <taxon>Euplotida</taxon>
        <taxon>Euplotidae</taxon>
        <taxon>Moneuplotes</taxon>
    </lineage>
</organism>